<name>A0AAN7L6B5_9MYRT</name>
<organism evidence="2 3">
    <name type="scientific">Trapa incisa</name>
    <dbReference type="NCBI Taxonomy" id="236973"/>
    <lineage>
        <taxon>Eukaryota</taxon>
        <taxon>Viridiplantae</taxon>
        <taxon>Streptophyta</taxon>
        <taxon>Embryophyta</taxon>
        <taxon>Tracheophyta</taxon>
        <taxon>Spermatophyta</taxon>
        <taxon>Magnoliopsida</taxon>
        <taxon>eudicotyledons</taxon>
        <taxon>Gunneridae</taxon>
        <taxon>Pentapetalae</taxon>
        <taxon>rosids</taxon>
        <taxon>malvids</taxon>
        <taxon>Myrtales</taxon>
        <taxon>Lythraceae</taxon>
        <taxon>Trapa</taxon>
    </lineage>
</organism>
<dbReference type="EMBL" id="JAXIOK010000003">
    <property type="protein sequence ID" value="KAK4775885.1"/>
    <property type="molecule type" value="Genomic_DNA"/>
</dbReference>
<feature type="region of interest" description="Disordered" evidence="1">
    <location>
        <begin position="1"/>
        <end position="23"/>
    </location>
</feature>
<reference evidence="2 3" key="1">
    <citation type="journal article" date="2023" name="Hortic Res">
        <title>Pangenome of water caltrop reveals structural variations and asymmetric subgenome divergence after allopolyploidization.</title>
        <authorList>
            <person name="Zhang X."/>
            <person name="Chen Y."/>
            <person name="Wang L."/>
            <person name="Yuan Y."/>
            <person name="Fang M."/>
            <person name="Shi L."/>
            <person name="Lu R."/>
            <person name="Comes H.P."/>
            <person name="Ma Y."/>
            <person name="Chen Y."/>
            <person name="Huang G."/>
            <person name="Zhou Y."/>
            <person name="Zheng Z."/>
            <person name="Qiu Y."/>
        </authorList>
    </citation>
    <scope>NUCLEOTIDE SEQUENCE [LARGE SCALE GENOMIC DNA]</scope>
    <source>
        <tissue evidence="2">Roots</tissue>
    </source>
</reference>
<evidence type="ECO:0000256" key="1">
    <source>
        <dbReference type="SAM" id="MobiDB-lite"/>
    </source>
</evidence>
<protein>
    <submittedName>
        <fullName evidence="2">Uncharacterized protein</fullName>
    </submittedName>
</protein>
<proteinExistence type="predicted"/>
<comment type="caution">
    <text evidence="2">The sequence shown here is derived from an EMBL/GenBank/DDBJ whole genome shotgun (WGS) entry which is preliminary data.</text>
</comment>
<evidence type="ECO:0000313" key="2">
    <source>
        <dbReference type="EMBL" id="KAK4775885.1"/>
    </source>
</evidence>
<accession>A0AAN7L6B5</accession>
<dbReference type="Proteomes" id="UP001345219">
    <property type="component" value="Chromosome 18"/>
</dbReference>
<dbReference type="AlphaFoldDB" id="A0AAN7L6B5"/>
<keyword evidence="3" id="KW-1185">Reference proteome</keyword>
<evidence type="ECO:0000313" key="3">
    <source>
        <dbReference type="Proteomes" id="UP001345219"/>
    </source>
</evidence>
<sequence length="78" mass="8750">MPAWATASPSDVSGGDWASEDDVEKSQPNHYLFELTLIKRLKTLAGVNENTSLCFHLRNVQYGIYTMWTEQSSKLASL</sequence>
<gene>
    <name evidence="2" type="ORF">SAY87_023846</name>
</gene>